<dbReference type="Gene3D" id="3.30.2310.20">
    <property type="entry name" value="RelE-like"/>
    <property type="match status" value="1"/>
</dbReference>
<reference evidence="3 4" key="1">
    <citation type="submission" date="2020-10" db="EMBL/GenBank/DDBJ databases">
        <authorList>
            <person name="Castelo-Branco R."/>
            <person name="Eusebio N."/>
            <person name="Adriana R."/>
            <person name="Vieira A."/>
            <person name="Brugerolle De Fraissinette N."/>
            <person name="Rezende De Castro R."/>
            <person name="Schneider M.P."/>
            <person name="Vasconcelos V."/>
            <person name="Leao P.N."/>
        </authorList>
    </citation>
    <scope>NUCLEOTIDE SEQUENCE [LARGE SCALE GENOMIC DNA]</scope>
    <source>
        <strain evidence="3 4">LEGE 03274</strain>
    </source>
</reference>
<dbReference type="InterPro" id="IPR007712">
    <property type="entry name" value="RelE/ParE_toxin"/>
</dbReference>
<keyword evidence="4" id="KW-1185">Reference proteome</keyword>
<evidence type="ECO:0000313" key="3">
    <source>
        <dbReference type="EMBL" id="MBE9223704.1"/>
    </source>
</evidence>
<comment type="caution">
    <text evidence="3">The sequence shown here is derived from an EMBL/GenBank/DDBJ whole genome shotgun (WGS) entry which is preliminary data.</text>
</comment>
<name>A0ABR9V831_9CHRO</name>
<dbReference type="RefSeq" id="WP_193801927.1">
    <property type="nucleotide sequence ID" value="NZ_JADEWC010000042.1"/>
</dbReference>
<comment type="similarity">
    <text evidence="1">Belongs to the RelE toxin family.</text>
</comment>
<evidence type="ECO:0000256" key="1">
    <source>
        <dbReference type="ARBA" id="ARBA00006226"/>
    </source>
</evidence>
<protein>
    <submittedName>
        <fullName evidence="3">Type II toxin-antitoxin system RelE/ParE family toxin</fullName>
    </submittedName>
</protein>
<dbReference type="EMBL" id="JADEWC010000042">
    <property type="protein sequence ID" value="MBE9223704.1"/>
    <property type="molecule type" value="Genomic_DNA"/>
</dbReference>
<dbReference type="PANTHER" id="PTHR33755">
    <property type="entry name" value="TOXIN PARE1-RELATED"/>
    <property type="match status" value="1"/>
</dbReference>
<dbReference type="Pfam" id="PF05016">
    <property type="entry name" value="ParE_toxin"/>
    <property type="match status" value="1"/>
</dbReference>
<dbReference type="InterPro" id="IPR051803">
    <property type="entry name" value="TA_system_RelE-like_toxin"/>
</dbReference>
<accession>A0ABR9V831</accession>
<gene>
    <name evidence="3" type="ORF">IQ215_13450</name>
</gene>
<sequence length="97" mass="11074">MAYRVVWSLKAVEDVEAIAAYIARDSPSYAAAVVQRIISITQKLPENGTEGRLIPEFEESTIIEQFAYSYRLIYRLQDETYTVVAVIHGKKLLYLTD</sequence>
<evidence type="ECO:0000256" key="2">
    <source>
        <dbReference type="ARBA" id="ARBA00022649"/>
    </source>
</evidence>
<proteinExistence type="inferred from homology"/>
<keyword evidence="2" id="KW-1277">Toxin-antitoxin system</keyword>
<dbReference type="PANTHER" id="PTHR33755:SF5">
    <property type="entry name" value="TYPE II TOXIN-ANTITOXIN SYSTEM RELE_PARE FAMILY TOXIN"/>
    <property type="match status" value="1"/>
</dbReference>
<dbReference type="Proteomes" id="UP000654604">
    <property type="component" value="Unassembled WGS sequence"/>
</dbReference>
<evidence type="ECO:0000313" key="4">
    <source>
        <dbReference type="Proteomes" id="UP000654604"/>
    </source>
</evidence>
<organism evidence="3 4">
    <name type="scientific">Cyanobacterium stanieri LEGE 03274</name>
    <dbReference type="NCBI Taxonomy" id="1828756"/>
    <lineage>
        <taxon>Bacteria</taxon>
        <taxon>Bacillati</taxon>
        <taxon>Cyanobacteriota</taxon>
        <taxon>Cyanophyceae</taxon>
        <taxon>Oscillatoriophycideae</taxon>
        <taxon>Chroococcales</taxon>
        <taxon>Geminocystaceae</taxon>
        <taxon>Cyanobacterium</taxon>
    </lineage>
</organism>
<dbReference type="InterPro" id="IPR035093">
    <property type="entry name" value="RelE/ParE_toxin_dom_sf"/>
</dbReference>